<evidence type="ECO:0000256" key="1">
    <source>
        <dbReference type="ARBA" id="ARBA00004496"/>
    </source>
</evidence>
<dbReference type="InterPro" id="IPR000792">
    <property type="entry name" value="Tscrpt_reg_LuxR_C"/>
</dbReference>
<dbReference type="Gene3D" id="1.10.10.10">
    <property type="entry name" value="Winged helix-like DNA-binding domain superfamily/Winged helix DNA-binding domain"/>
    <property type="match status" value="1"/>
</dbReference>
<dbReference type="Pfam" id="PF00196">
    <property type="entry name" value="GerE"/>
    <property type="match status" value="1"/>
</dbReference>
<evidence type="ECO:0000256" key="6">
    <source>
        <dbReference type="ARBA" id="ARBA00023125"/>
    </source>
</evidence>
<evidence type="ECO:0000259" key="9">
    <source>
        <dbReference type="PROSITE" id="PS50043"/>
    </source>
</evidence>
<evidence type="ECO:0000313" key="11">
    <source>
        <dbReference type="EMBL" id="MED3563678.1"/>
    </source>
</evidence>
<dbReference type="PRINTS" id="PR00038">
    <property type="entry name" value="HTHLUXR"/>
</dbReference>
<dbReference type="CDD" id="cd06170">
    <property type="entry name" value="LuxR_C_like"/>
    <property type="match status" value="1"/>
</dbReference>
<dbReference type="SMART" id="SM00421">
    <property type="entry name" value="HTH_LUXR"/>
    <property type="match status" value="1"/>
</dbReference>
<dbReference type="EMBL" id="JARMQG010000205">
    <property type="protein sequence ID" value="MED3563678.1"/>
    <property type="molecule type" value="Genomic_DNA"/>
</dbReference>
<keyword evidence="12" id="KW-1185">Reference proteome</keyword>
<gene>
    <name evidence="11" type="ORF">P4447_14725</name>
</gene>
<evidence type="ECO:0000259" key="10">
    <source>
        <dbReference type="PROSITE" id="PS50110"/>
    </source>
</evidence>
<evidence type="ECO:0000256" key="4">
    <source>
        <dbReference type="ARBA" id="ARBA00023012"/>
    </source>
</evidence>
<dbReference type="Proteomes" id="UP001330749">
    <property type="component" value="Unassembled WGS sequence"/>
</dbReference>
<dbReference type="InterPro" id="IPR058245">
    <property type="entry name" value="NreC/VraR/RcsB-like_REC"/>
</dbReference>
<dbReference type="InterPro" id="IPR011006">
    <property type="entry name" value="CheY-like_superfamily"/>
</dbReference>
<dbReference type="CDD" id="cd17535">
    <property type="entry name" value="REC_NarL-like"/>
    <property type="match status" value="1"/>
</dbReference>
<dbReference type="PROSITE" id="PS00622">
    <property type="entry name" value="HTH_LUXR_1"/>
    <property type="match status" value="1"/>
</dbReference>
<dbReference type="InterPro" id="IPR016032">
    <property type="entry name" value="Sig_transdc_resp-reg_C-effctor"/>
</dbReference>
<evidence type="ECO:0000256" key="7">
    <source>
        <dbReference type="ARBA" id="ARBA00023163"/>
    </source>
</evidence>
<reference evidence="11 12" key="1">
    <citation type="submission" date="2023-03" db="EMBL/GenBank/DDBJ databases">
        <title>Bacillus Genome Sequencing.</title>
        <authorList>
            <person name="Dunlap C."/>
        </authorList>
    </citation>
    <scope>NUCLEOTIDE SEQUENCE [LARGE SCALE GENOMIC DNA]</scope>
    <source>
        <strain evidence="11 12">B-14544</strain>
    </source>
</reference>
<dbReference type="PROSITE" id="PS50043">
    <property type="entry name" value="HTH_LUXR_2"/>
    <property type="match status" value="1"/>
</dbReference>
<sequence>MFHILLVDDYPLVGEGTKLIIEREPDMQVQYETSSLQALESIKTKSYDVMIFDYKMPEMDGFDLAKHVLAVQPKANVLIYIDSDILPYMDLFMDSGAIGFISKMATKDQLIRAIRCAIDQEAMIPFTLLKEIYGKGRPSLLRETADKGISINEKERKILTELVKGKTNKEIAQSMFIGQRTLEYSLTNLFQKLGVHTRIEAIVKVKDMGLIDL</sequence>
<dbReference type="InterPro" id="IPR036388">
    <property type="entry name" value="WH-like_DNA-bd_sf"/>
</dbReference>
<keyword evidence="2" id="KW-0963">Cytoplasm</keyword>
<keyword evidence="7" id="KW-0804">Transcription</keyword>
<feature type="domain" description="Response regulatory" evidence="10">
    <location>
        <begin position="3"/>
        <end position="118"/>
    </location>
</feature>
<keyword evidence="5" id="KW-0805">Transcription regulation</keyword>
<keyword evidence="3 8" id="KW-0597">Phosphoprotein</keyword>
<dbReference type="Gene3D" id="3.40.50.2300">
    <property type="match status" value="1"/>
</dbReference>
<proteinExistence type="predicted"/>
<dbReference type="RefSeq" id="WP_327968740.1">
    <property type="nucleotide sequence ID" value="NZ_JARMQG010000205.1"/>
</dbReference>
<evidence type="ECO:0000313" key="12">
    <source>
        <dbReference type="Proteomes" id="UP001330749"/>
    </source>
</evidence>
<feature type="modified residue" description="4-aspartylphosphate" evidence="8">
    <location>
        <position position="53"/>
    </location>
</feature>
<dbReference type="SUPFAM" id="SSF46894">
    <property type="entry name" value="C-terminal effector domain of the bipartite response regulators"/>
    <property type="match status" value="1"/>
</dbReference>
<keyword evidence="4" id="KW-0902">Two-component regulatory system</keyword>
<dbReference type="SMART" id="SM00448">
    <property type="entry name" value="REC"/>
    <property type="match status" value="1"/>
</dbReference>
<dbReference type="PROSITE" id="PS50110">
    <property type="entry name" value="RESPONSE_REGULATORY"/>
    <property type="match status" value="1"/>
</dbReference>
<dbReference type="PANTHER" id="PTHR43214:SF1">
    <property type="entry name" value="TRANSCRIPTIONAL REGULATORY PROTEIN COMA"/>
    <property type="match status" value="1"/>
</dbReference>
<name>A0ABU6NCA8_9BACI</name>
<dbReference type="PANTHER" id="PTHR43214">
    <property type="entry name" value="TWO-COMPONENT RESPONSE REGULATOR"/>
    <property type="match status" value="1"/>
</dbReference>
<accession>A0ABU6NCA8</accession>
<organism evidence="11 12">
    <name type="scientific">Bacillus xiapuensis</name>
    <dbReference type="NCBI Taxonomy" id="2014075"/>
    <lineage>
        <taxon>Bacteria</taxon>
        <taxon>Bacillati</taxon>
        <taxon>Bacillota</taxon>
        <taxon>Bacilli</taxon>
        <taxon>Bacillales</taxon>
        <taxon>Bacillaceae</taxon>
        <taxon>Bacillus</taxon>
    </lineage>
</organism>
<evidence type="ECO:0000256" key="5">
    <source>
        <dbReference type="ARBA" id="ARBA00023015"/>
    </source>
</evidence>
<dbReference type="InterPro" id="IPR001789">
    <property type="entry name" value="Sig_transdc_resp-reg_receiver"/>
</dbReference>
<evidence type="ECO:0000256" key="3">
    <source>
        <dbReference type="ARBA" id="ARBA00022553"/>
    </source>
</evidence>
<dbReference type="InterPro" id="IPR039420">
    <property type="entry name" value="WalR-like"/>
</dbReference>
<evidence type="ECO:0000256" key="2">
    <source>
        <dbReference type="ARBA" id="ARBA00022490"/>
    </source>
</evidence>
<feature type="domain" description="HTH luxR-type" evidence="9">
    <location>
        <begin position="144"/>
        <end position="209"/>
    </location>
</feature>
<dbReference type="Pfam" id="PF00072">
    <property type="entry name" value="Response_reg"/>
    <property type="match status" value="1"/>
</dbReference>
<comment type="subcellular location">
    <subcellularLocation>
        <location evidence="1">Cytoplasm</location>
    </subcellularLocation>
</comment>
<comment type="caution">
    <text evidence="11">The sequence shown here is derived from an EMBL/GenBank/DDBJ whole genome shotgun (WGS) entry which is preliminary data.</text>
</comment>
<protein>
    <submittedName>
        <fullName evidence="11">Response regulator transcription factor</fullName>
    </submittedName>
</protein>
<dbReference type="SUPFAM" id="SSF52172">
    <property type="entry name" value="CheY-like"/>
    <property type="match status" value="1"/>
</dbReference>
<evidence type="ECO:0000256" key="8">
    <source>
        <dbReference type="PROSITE-ProRule" id="PRU00169"/>
    </source>
</evidence>
<keyword evidence="6" id="KW-0238">DNA-binding</keyword>